<evidence type="ECO:0000313" key="2">
    <source>
        <dbReference type="Proteomes" id="UP000027192"/>
    </source>
</evidence>
<dbReference type="InterPro" id="IPR016155">
    <property type="entry name" value="Mopterin_synth/thiamin_S_b"/>
</dbReference>
<dbReference type="Pfam" id="PF02597">
    <property type="entry name" value="ThiS"/>
    <property type="match status" value="1"/>
</dbReference>
<dbReference type="InterPro" id="IPR052045">
    <property type="entry name" value="Sulfur_Carrier/Prot_Modifier"/>
</dbReference>
<proteinExistence type="predicted"/>
<dbReference type="PANTHER" id="PTHR38031:SF1">
    <property type="entry name" value="SULFUR CARRIER PROTEIN CYSO"/>
    <property type="match status" value="1"/>
</dbReference>
<dbReference type="SUPFAM" id="SSF54285">
    <property type="entry name" value="MoaD/ThiS"/>
    <property type="match status" value="1"/>
</dbReference>
<keyword evidence="2" id="KW-1185">Reference proteome</keyword>
<dbReference type="STRING" id="1654360.EA58_18765"/>
<protein>
    <recommendedName>
        <fullName evidence="3">Thiamine biosynthesis protein ThiS</fullName>
    </recommendedName>
</protein>
<dbReference type="InterPro" id="IPR003749">
    <property type="entry name" value="ThiS/MoaD-like"/>
</dbReference>
<dbReference type="EMBL" id="JMIB01000038">
    <property type="protein sequence ID" value="KDM89989.1"/>
    <property type="molecule type" value="Genomic_DNA"/>
</dbReference>
<organism evidence="1 2">
    <name type="scientific">Photobacterium galatheae</name>
    <dbReference type="NCBI Taxonomy" id="1654360"/>
    <lineage>
        <taxon>Bacteria</taxon>
        <taxon>Pseudomonadati</taxon>
        <taxon>Pseudomonadota</taxon>
        <taxon>Gammaproteobacteria</taxon>
        <taxon>Vibrionales</taxon>
        <taxon>Vibrionaceae</taxon>
        <taxon>Photobacterium</taxon>
    </lineage>
</organism>
<dbReference type="PANTHER" id="PTHR38031">
    <property type="entry name" value="SULFUR CARRIER PROTEIN SLR0821-RELATED"/>
    <property type="match status" value="1"/>
</dbReference>
<dbReference type="OrthoDB" id="9156098at2"/>
<dbReference type="Proteomes" id="UP000027192">
    <property type="component" value="Unassembled WGS sequence"/>
</dbReference>
<comment type="caution">
    <text evidence="1">The sequence shown here is derived from an EMBL/GenBank/DDBJ whole genome shotgun (WGS) entry which is preliminary data.</text>
</comment>
<gene>
    <name evidence="1" type="ORF">EA58_18765</name>
</gene>
<evidence type="ECO:0000313" key="1">
    <source>
        <dbReference type="EMBL" id="KDM89989.1"/>
    </source>
</evidence>
<dbReference type="RefSeq" id="WP_036756080.1">
    <property type="nucleotide sequence ID" value="NZ_JAGSGC010000008.1"/>
</dbReference>
<reference evidence="1 2" key="1">
    <citation type="submission" date="2014-04" db="EMBL/GenBank/DDBJ databases">
        <title>Draft genome sequence of Photobacterium halotolerans S2753: a solonamide, ngercheumicin and holomycin producer.</title>
        <authorList>
            <person name="Machado H.R."/>
            <person name="Gram L."/>
        </authorList>
    </citation>
    <scope>NUCLEOTIDE SEQUENCE [LARGE SCALE GENOMIC DNA]</scope>
    <source>
        <strain evidence="1 2">S2753</strain>
    </source>
</reference>
<accession>A0A066RI38</accession>
<sequence>MAIIRIPTTMQKYTHHAVTVEVQGETVQAALEQLVTIHPELKQIIFSDNNQLKGYLNIFINEKNIREAEYLKTKISDDLELLLLPAVVGG</sequence>
<dbReference type="Gene3D" id="3.10.20.30">
    <property type="match status" value="1"/>
</dbReference>
<evidence type="ECO:0008006" key="3">
    <source>
        <dbReference type="Google" id="ProtNLM"/>
    </source>
</evidence>
<dbReference type="AlphaFoldDB" id="A0A066RI38"/>
<name>A0A066RI38_9GAMM</name>
<dbReference type="InterPro" id="IPR012675">
    <property type="entry name" value="Beta-grasp_dom_sf"/>
</dbReference>